<dbReference type="PANTHER" id="PTHR36445:SF1">
    <property type="entry name" value="GTP CYCLOHYDROLASE MPTA"/>
    <property type="match status" value="1"/>
</dbReference>
<dbReference type="GO" id="GO:0046654">
    <property type="term" value="P:tetrahydrofolate biosynthetic process"/>
    <property type="evidence" value="ECO:0007669"/>
    <property type="project" value="UniProtKB-UniRule"/>
</dbReference>
<reference evidence="3" key="1">
    <citation type="submission" date="2022-07" db="EMBL/GenBank/DDBJ databases">
        <title>Complete genome sequence of Salinispirillum sp. LH10-3-1 capable of multiple carbohydrate inversion isolated from a soda lake.</title>
        <authorList>
            <person name="Liu J."/>
            <person name="Zhai Y."/>
            <person name="Zhang H."/>
            <person name="Yang H."/>
            <person name="Qu J."/>
            <person name="Li J."/>
        </authorList>
    </citation>
    <scope>NUCLEOTIDE SEQUENCE</scope>
    <source>
        <strain evidence="3">LH 10-3-1</strain>
    </source>
</reference>
<dbReference type="EMBL" id="CP101717">
    <property type="protein sequence ID" value="WLD56983.1"/>
    <property type="molecule type" value="Genomic_DNA"/>
</dbReference>
<dbReference type="InterPro" id="IPR022838">
    <property type="entry name" value="GTP_cyclohydrolase_FolE2"/>
</dbReference>
<evidence type="ECO:0000256" key="2">
    <source>
        <dbReference type="HAMAP-Rule" id="MF_01527"/>
    </source>
</evidence>
<comment type="catalytic activity">
    <reaction evidence="2">
        <text>GTP + H2O = 7,8-dihydroneopterin 3'-triphosphate + formate + H(+)</text>
        <dbReference type="Rhea" id="RHEA:17473"/>
        <dbReference type="ChEBI" id="CHEBI:15377"/>
        <dbReference type="ChEBI" id="CHEBI:15378"/>
        <dbReference type="ChEBI" id="CHEBI:15740"/>
        <dbReference type="ChEBI" id="CHEBI:37565"/>
        <dbReference type="ChEBI" id="CHEBI:58462"/>
        <dbReference type="EC" id="3.5.4.16"/>
    </reaction>
</comment>
<protein>
    <recommendedName>
        <fullName evidence="2">GTP cyclohydrolase FolE2</fullName>
        <ecNumber evidence="2">3.5.4.16</ecNumber>
    </recommendedName>
</protein>
<accession>A0AB38YD31</accession>
<dbReference type="AlphaFoldDB" id="A0AB38YD31"/>
<dbReference type="EC" id="3.5.4.16" evidence="2"/>
<evidence type="ECO:0000256" key="1">
    <source>
        <dbReference type="ARBA" id="ARBA00022801"/>
    </source>
</evidence>
<dbReference type="Pfam" id="PF02649">
    <property type="entry name" value="GCHY-1"/>
    <property type="match status" value="1"/>
</dbReference>
<feature type="site" description="May be catalytically important" evidence="2">
    <location>
        <position position="163"/>
    </location>
</feature>
<dbReference type="RefSeq" id="WP_304994269.1">
    <property type="nucleotide sequence ID" value="NZ_CP101717.1"/>
</dbReference>
<comment type="similarity">
    <text evidence="2">Belongs to the GTP cyclohydrolase IV family.</text>
</comment>
<dbReference type="GO" id="GO:0003934">
    <property type="term" value="F:GTP cyclohydrolase I activity"/>
    <property type="evidence" value="ECO:0007669"/>
    <property type="project" value="UniProtKB-UniRule"/>
</dbReference>
<organism evidence="3">
    <name type="scientific">Salinispirillum sp. LH 10-3-1</name>
    <dbReference type="NCBI Taxonomy" id="2952525"/>
    <lineage>
        <taxon>Bacteria</taxon>
        <taxon>Pseudomonadati</taxon>
        <taxon>Pseudomonadota</taxon>
        <taxon>Gammaproteobacteria</taxon>
        <taxon>Oceanospirillales</taxon>
        <taxon>Saccharospirillaceae</taxon>
        <taxon>Salinispirillum</taxon>
    </lineage>
</organism>
<comment type="pathway">
    <text evidence="2">Cofactor biosynthesis; 7,8-dihydroneopterin triphosphate biosynthesis; 7,8-dihydroneopterin triphosphate from GTP: step 1/1.</text>
</comment>
<dbReference type="NCBIfam" id="NF010200">
    <property type="entry name" value="PRK13674.1-1"/>
    <property type="match status" value="1"/>
</dbReference>
<keyword evidence="1 2" id="KW-0378">Hydrolase</keyword>
<sequence length="317" mass="34866">MNVKDTQVSQLMPDVAEAGKPVQKGTLDWVGMSGISLPFPLRDAQSERPLQVQAKLNTYVSLDDPNAKGIHMSRLYLSVEQMSRSDAVTPAEFARQLDTFIETHQGLSERASIAAEFDLVTLRSSLKSGNAGHKAYPAAIRASYKDGQAELEMEVNVPYSSTCPCSAALSRQIIQQDFAARFGADGQVNVEDVLAYLATEEGIGATPHSQRSNARVKIKVDPNLTAFPFLSLIDAIEASLNTPVQTAVKREDEQEFARLNARNLMFCEDAARRVTAILNQQSWARDFWLRVDHFESLHAHDATAINSKGVAGGYQPW</sequence>
<name>A0AB38YD31_9GAMM</name>
<evidence type="ECO:0000313" key="3">
    <source>
        <dbReference type="EMBL" id="WLD56983.1"/>
    </source>
</evidence>
<dbReference type="PANTHER" id="PTHR36445">
    <property type="entry name" value="GTP CYCLOHYDROLASE MPTA"/>
    <property type="match status" value="1"/>
</dbReference>
<dbReference type="HAMAP" id="MF_01527_B">
    <property type="entry name" value="GTP_cyclohydrol_B"/>
    <property type="match status" value="1"/>
</dbReference>
<proteinExistence type="inferred from homology"/>
<comment type="function">
    <text evidence="2">Converts GTP to 7,8-dihydroneopterin triphosphate.</text>
</comment>
<dbReference type="InterPro" id="IPR003801">
    <property type="entry name" value="GTP_cyclohydrolase_FolE2/MptA"/>
</dbReference>
<dbReference type="Gene3D" id="3.10.270.10">
    <property type="entry name" value="Urate Oxidase"/>
    <property type="match status" value="1"/>
</dbReference>
<gene>
    <name evidence="2 3" type="primary">folE2</name>
    <name evidence="3" type="ORF">NFC81_09610</name>
</gene>